<dbReference type="InterPro" id="IPR036873">
    <property type="entry name" value="Rhodanese-like_dom_sf"/>
</dbReference>
<dbReference type="PROSITE" id="PS00380">
    <property type="entry name" value="RHODANESE_1"/>
    <property type="match status" value="1"/>
</dbReference>
<evidence type="ECO:0000313" key="3">
    <source>
        <dbReference type="EMBL" id="MFC5507737.1"/>
    </source>
</evidence>
<dbReference type="CDD" id="cd00158">
    <property type="entry name" value="RHOD"/>
    <property type="match status" value="1"/>
</dbReference>
<gene>
    <name evidence="3" type="ORF">ACFPN9_21050</name>
</gene>
<proteinExistence type="predicted"/>
<feature type="domain" description="Rhodanese" evidence="2">
    <location>
        <begin position="65"/>
        <end position="161"/>
    </location>
</feature>
<sequence length="185" mass="19529">MVAAAAATTLAAGAAILVVTAQPRLAPWTLDPTDPRVSLEDVEREVARRHPVPEVEPAGLAAMLGRGEAMLFDVRTQEEFDAGHLPGAIRIEPGSSAAEILSLHRDRLGDGPVVFYCAVGVRSSQLMTATLKQIAPHAGGGVYNLRGGIFRWAADGRALVKGDGPGKAHHFDASWGQLLARTTPR</sequence>
<feature type="signal peptide" evidence="1">
    <location>
        <begin position="1"/>
        <end position="21"/>
    </location>
</feature>
<dbReference type="InterPro" id="IPR001763">
    <property type="entry name" value="Rhodanese-like_dom"/>
</dbReference>
<dbReference type="InterPro" id="IPR050229">
    <property type="entry name" value="GlpE_sulfurtransferase"/>
</dbReference>
<dbReference type="Proteomes" id="UP001596060">
    <property type="component" value="Unassembled WGS sequence"/>
</dbReference>
<dbReference type="Gene3D" id="3.40.250.10">
    <property type="entry name" value="Rhodanese-like domain"/>
    <property type="match status" value="1"/>
</dbReference>
<dbReference type="SUPFAM" id="SSF52821">
    <property type="entry name" value="Rhodanese/Cell cycle control phosphatase"/>
    <property type="match status" value="1"/>
</dbReference>
<dbReference type="PANTHER" id="PTHR43031">
    <property type="entry name" value="FAD-DEPENDENT OXIDOREDUCTASE"/>
    <property type="match status" value="1"/>
</dbReference>
<name>A0ABW0P7L0_9HYPH</name>
<reference evidence="4" key="1">
    <citation type="journal article" date="2019" name="Int. J. Syst. Evol. Microbiol.">
        <title>The Global Catalogue of Microorganisms (GCM) 10K type strain sequencing project: providing services to taxonomists for standard genome sequencing and annotation.</title>
        <authorList>
            <consortium name="The Broad Institute Genomics Platform"/>
            <consortium name="The Broad Institute Genome Sequencing Center for Infectious Disease"/>
            <person name="Wu L."/>
            <person name="Ma J."/>
        </authorList>
    </citation>
    <scope>NUCLEOTIDE SEQUENCE [LARGE SCALE GENOMIC DNA]</scope>
    <source>
        <strain evidence="4">CCUG 43117</strain>
    </source>
</reference>
<feature type="chain" id="PRO_5045692573" evidence="1">
    <location>
        <begin position="22"/>
        <end position="185"/>
    </location>
</feature>
<evidence type="ECO:0000259" key="2">
    <source>
        <dbReference type="PROSITE" id="PS50206"/>
    </source>
</evidence>
<dbReference type="EMBL" id="JBHSLU010000068">
    <property type="protein sequence ID" value="MFC5507737.1"/>
    <property type="molecule type" value="Genomic_DNA"/>
</dbReference>
<dbReference type="InterPro" id="IPR001307">
    <property type="entry name" value="Thiosulphate_STrfase_CS"/>
</dbReference>
<accession>A0ABW0P7L0</accession>
<dbReference type="SMART" id="SM00450">
    <property type="entry name" value="RHOD"/>
    <property type="match status" value="1"/>
</dbReference>
<organism evidence="3 4">
    <name type="scientific">Bosea massiliensis</name>
    <dbReference type="NCBI Taxonomy" id="151419"/>
    <lineage>
        <taxon>Bacteria</taxon>
        <taxon>Pseudomonadati</taxon>
        <taxon>Pseudomonadota</taxon>
        <taxon>Alphaproteobacteria</taxon>
        <taxon>Hyphomicrobiales</taxon>
        <taxon>Boseaceae</taxon>
        <taxon>Bosea</taxon>
    </lineage>
</organism>
<dbReference type="PANTHER" id="PTHR43031:SF1">
    <property type="entry name" value="PYRIDINE NUCLEOTIDE-DISULPHIDE OXIDOREDUCTASE"/>
    <property type="match status" value="1"/>
</dbReference>
<comment type="caution">
    <text evidence="3">The sequence shown here is derived from an EMBL/GenBank/DDBJ whole genome shotgun (WGS) entry which is preliminary data.</text>
</comment>
<dbReference type="RefSeq" id="WP_067254659.1">
    <property type="nucleotide sequence ID" value="NZ_JBHSLU010000068.1"/>
</dbReference>
<keyword evidence="1" id="KW-0732">Signal</keyword>
<dbReference type="Pfam" id="PF00581">
    <property type="entry name" value="Rhodanese"/>
    <property type="match status" value="1"/>
</dbReference>
<evidence type="ECO:0000256" key="1">
    <source>
        <dbReference type="SAM" id="SignalP"/>
    </source>
</evidence>
<dbReference type="PROSITE" id="PS50206">
    <property type="entry name" value="RHODANESE_3"/>
    <property type="match status" value="1"/>
</dbReference>
<keyword evidence="4" id="KW-1185">Reference proteome</keyword>
<evidence type="ECO:0000313" key="4">
    <source>
        <dbReference type="Proteomes" id="UP001596060"/>
    </source>
</evidence>
<protein>
    <submittedName>
        <fullName evidence="3">Rhodanese-like domain-containing protein</fullName>
    </submittedName>
</protein>